<protein>
    <submittedName>
        <fullName evidence="2">Charged multivesicular body protein 1a (Trinotate prediction)</fullName>
    </submittedName>
</protein>
<dbReference type="AlphaFoldDB" id="A0A6B2G4Y5"/>
<name>A0A6B2G4Y5_MYXSQ</name>
<dbReference type="Gene3D" id="6.10.140.1230">
    <property type="match status" value="1"/>
</dbReference>
<dbReference type="Pfam" id="PF03357">
    <property type="entry name" value="Snf7"/>
    <property type="match status" value="1"/>
</dbReference>
<accession>A0A6B2G4Y5</accession>
<dbReference type="GO" id="GO:0007034">
    <property type="term" value="P:vacuolar transport"/>
    <property type="evidence" value="ECO:0007669"/>
    <property type="project" value="InterPro"/>
</dbReference>
<dbReference type="PANTHER" id="PTHR10476">
    <property type="entry name" value="CHARGED MULTIVESICULAR BODY PROTEIN"/>
    <property type="match status" value="1"/>
</dbReference>
<comment type="similarity">
    <text evidence="1">Belongs to the SNF7 family.</text>
</comment>
<organism evidence="2">
    <name type="scientific">Myxobolus squamalis</name>
    <name type="common">Myxosporean</name>
    <dbReference type="NCBI Taxonomy" id="59785"/>
    <lineage>
        <taxon>Eukaryota</taxon>
        <taxon>Metazoa</taxon>
        <taxon>Cnidaria</taxon>
        <taxon>Myxozoa</taxon>
        <taxon>Myxosporea</taxon>
        <taxon>Bivalvulida</taxon>
        <taxon>Platysporina</taxon>
        <taxon>Myxobolidae</taxon>
        <taxon>Myxobolus</taxon>
    </lineage>
</organism>
<dbReference type="EMBL" id="GHBR01002555">
    <property type="protein sequence ID" value="NDJ97295.1"/>
    <property type="molecule type" value="Transcribed_RNA"/>
</dbReference>
<reference evidence="2" key="1">
    <citation type="submission" date="2018-11" db="EMBL/GenBank/DDBJ databases">
        <title>Myxobolus squamalis genome and transcriptome.</title>
        <authorList>
            <person name="Yahalomi D."/>
            <person name="Atkinson S.D."/>
            <person name="Neuhof M."/>
            <person name="Chang E.S."/>
            <person name="Philippe H."/>
            <person name="Cartwright P."/>
            <person name="Bartholomew J.L."/>
            <person name="Huchon D."/>
        </authorList>
    </citation>
    <scope>NUCLEOTIDE SEQUENCE</scope>
    <source>
        <strain evidence="2">71B08</strain>
        <tissue evidence="2">Whole</tissue>
    </source>
</reference>
<dbReference type="InterPro" id="IPR005024">
    <property type="entry name" value="Snf7_fam"/>
</dbReference>
<proteinExistence type="inferred from homology"/>
<sequence>MFSRRNLEDEYLDLKFQAKMLLREHKKCLAQEKTEITKVKQAMLKGDMDSSRVFAENAIRYKSQAINVLKMSSRIDAISQRVQISMSTTKLTSSLKSVVKSITNALSKMDLQMVSTLMDNFEKQYENMDIQSNVMQDSMGESIASSVPLEKVDLLLMQVAEENGLELKMEIPNAATNAPIKKAEEANPEMENELISRLAKLR</sequence>
<evidence type="ECO:0000313" key="2">
    <source>
        <dbReference type="EMBL" id="NDJ97295.1"/>
    </source>
</evidence>
<evidence type="ECO:0000256" key="1">
    <source>
        <dbReference type="ARBA" id="ARBA00006190"/>
    </source>
</evidence>